<feature type="domain" description="HTH luxR-type" evidence="4">
    <location>
        <begin position="28"/>
        <end position="94"/>
    </location>
</feature>
<gene>
    <name evidence="5" type="ORF">ACFPPD_23870</name>
</gene>
<evidence type="ECO:0000256" key="1">
    <source>
        <dbReference type="ARBA" id="ARBA00023015"/>
    </source>
</evidence>
<dbReference type="SUPFAM" id="SSF46894">
    <property type="entry name" value="C-terminal effector domain of the bipartite response regulators"/>
    <property type="match status" value="1"/>
</dbReference>
<dbReference type="Pfam" id="PF00196">
    <property type="entry name" value="GerE"/>
    <property type="match status" value="1"/>
</dbReference>
<evidence type="ECO:0000313" key="6">
    <source>
        <dbReference type="Proteomes" id="UP001596105"/>
    </source>
</evidence>
<keyword evidence="6" id="KW-1185">Reference proteome</keyword>
<accession>A0ABW0M0W3</accession>
<dbReference type="RefSeq" id="WP_209743984.1">
    <property type="nucleotide sequence ID" value="NZ_JBHSMH010000111.1"/>
</dbReference>
<evidence type="ECO:0000256" key="2">
    <source>
        <dbReference type="ARBA" id="ARBA00023125"/>
    </source>
</evidence>
<dbReference type="InterPro" id="IPR036388">
    <property type="entry name" value="WH-like_DNA-bd_sf"/>
</dbReference>
<evidence type="ECO:0000313" key="5">
    <source>
        <dbReference type="EMBL" id="MFC5471720.1"/>
    </source>
</evidence>
<dbReference type="CDD" id="cd06170">
    <property type="entry name" value="LuxR_C_like"/>
    <property type="match status" value="1"/>
</dbReference>
<evidence type="ECO:0000259" key="4">
    <source>
        <dbReference type="PROSITE" id="PS50043"/>
    </source>
</evidence>
<keyword evidence="2" id="KW-0238">DNA-binding</keyword>
<dbReference type="PANTHER" id="PTHR44688">
    <property type="entry name" value="DNA-BINDING TRANSCRIPTIONAL ACTIVATOR DEVR_DOSR"/>
    <property type="match status" value="1"/>
</dbReference>
<keyword evidence="1" id="KW-0805">Transcription regulation</keyword>
<comment type="caution">
    <text evidence="5">The sequence shown here is derived from an EMBL/GenBank/DDBJ whole genome shotgun (WGS) entry which is preliminary data.</text>
</comment>
<name>A0ABW0M0W3_9BACL</name>
<dbReference type="InterPro" id="IPR000792">
    <property type="entry name" value="Tscrpt_reg_LuxR_C"/>
</dbReference>
<dbReference type="InterPro" id="IPR016032">
    <property type="entry name" value="Sig_transdc_resp-reg_C-effctor"/>
</dbReference>
<sequence>MERTIVIPLVKHERTSSRTLGVETAVRSVAGSFDLTPRESEILELLAVYGFTNREIAERCVISEKTVKIHISNMMKKAGTGSIRKLFSMIFISMNDGLTR</sequence>
<evidence type="ECO:0000256" key="3">
    <source>
        <dbReference type="ARBA" id="ARBA00023163"/>
    </source>
</evidence>
<dbReference type="PANTHER" id="PTHR44688:SF16">
    <property type="entry name" value="DNA-BINDING TRANSCRIPTIONAL ACTIVATOR DEVR_DOSR"/>
    <property type="match status" value="1"/>
</dbReference>
<dbReference type="SMART" id="SM00421">
    <property type="entry name" value="HTH_LUXR"/>
    <property type="match status" value="1"/>
</dbReference>
<dbReference type="Proteomes" id="UP001596105">
    <property type="component" value="Unassembled WGS sequence"/>
</dbReference>
<proteinExistence type="predicted"/>
<organism evidence="5 6">
    <name type="scientific">Cohnella suwonensis</name>
    <dbReference type="NCBI Taxonomy" id="696072"/>
    <lineage>
        <taxon>Bacteria</taxon>
        <taxon>Bacillati</taxon>
        <taxon>Bacillota</taxon>
        <taxon>Bacilli</taxon>
        <taxon>Bacillales</taxon>
        <taxon>Paenibacillaceae</taxon>
        <taxon>Cohnella</taxon>
    </lineage>
</organism>
<dbReference type="PROSITE" id="PS00622">
    <property type="entry name" value="HTH_LUXR_1"/>
    <property type="match status" value="1"/>
</dbReference>
<dbReference type="PROSITE" id="PS50043">
    <property type="entry name" value="HTH_LUXR_2"/>
    <property type="match status" value="1"/>
</dbReference>
<protein>
    <submittedName>
        <fullName evidence="5">LuxR family transcriptional regulator</fullName>
    </submittedName>
</protein>
<keyword evidence="3" id="KW-0804">Transcription</keyword>
<dbReference type="EMBL" id="JBHSMH010000111">
    <property type="protein sequence ID" value="MFC5471720.1"/>
    <property type="molecule type" value="Genomic_DNA"/>
</dbReference>
<dbReference type="Gene3D" id="1.10.10.10">
    <property type="entry name" value="Winged helix-like DNA-binding domain superfamily/Winged helix DNA-binding domain"/>
    <property type="match status" value="1"/>
</dbReference>
<reference evidence="6" key="1">
    <citation type="journal article" date="2019" name="Int. J. Syst. Evol. Microbiol.">
        <title>The Global Catalogue of Microorganisms (GCM) 10K type strain sequencing project: providing services to taxonomists for standard genome sequencing and annotation.</title>
        <authorList>
            <consortium name="The Broad Institute Genomics Platform"/>
            <consortium name="The Broad Institute Genome Sequencing Center for Infectious Disease"/>
            <person name="Wu L."/>
            <person name="Ma J."/>
        </authorList>
    </citation>
    <scope>NUCLEOTIDE SEQUENCE [LARGE SCALE GENOMIC DNA]</scope>
    <source>
        <strain evidence="6">CCUG 57113</strain>
    </source>
</reference>